<dbReference type="Gramene" id="QL10p062237:mrna">
    <property type="protein sequence ID" value="QL10p062237:mrna"/>
    <property type="gene ID" value="QL10p062237"/>
</dbReference>
<keyword evidence="6" id="KW-0611">Plant defense</keyword>
<dbReference type="Proteomes" id="UP000594261">
    <property type="component" value="Chromosome 10"/>
</dbReference>
<evidence type="ECO:0000256" key="4">
    <source>
        <dbReference type="ARBA" id="ARBA00022741"/>
    </source>
</evidence>
<reference evidence="11 12" key="1">
    <citation type="journal article" date="2016" name="G3 (Bethesda)">
        <title>First Draft Assembly and Annotation of the Genome of a California Endemic Oak Quercus lobata Nee (Fagaceae).</title>
        <authorList>
            <person name="Sork V.L."/>
            <person name="Fitz-Gibbon S.T."/>
            <person name="Puiu D."/>
            <person name="Crepeau M."/>
            <person name="Gugger P.F."/>
            <person name="Sherman R."/>
            <person name="Stevens K."/>
            <person name="Langley C.H."/>
            <person name="Pellegrini M."/>
            <person name="Salzberg S.L."/>
        </authorList>
    </citation>
    <scope>NUCLEOTIDE SEQUENCE [LARGE SCALE GENOMIC DNA]</scope>
    <source>
        <strain evidence="11 12">cv. SW786</strain>
    </source>
</reference>
<evidence type="ECO:0000256" key="3">
    <source>
        <dbReference type="ARBA" id="ARBA00022737"/>
    </source>
</evidence>
<dbReference type="SUPFAM" id="SSF52047">
    <property type="entry name" value="RNI-like"/>
    <property type="match status" value="2"/>
</dbReference>
<keyword evidence="12" id="KW-1185">Reference proteome</keyword>
<keyword evidence="8" id="KW-0067">ATP-binding</keyword>
<evidence type="ECO:0000256" key="8">
    <source>
        <dbReference type="ARBA" id="ARBA00022840"/>
    </source>
</evidence>
<dbReference type="Gene3D" id="1.20.5.4130">
    <property type="match status" value="1"/>
</dbReference>
<dbReference type="InterPro" id="IPR042197">
    <property type="entry name" value="Apaf_helical"/>
</dbReference>
<keyword evidence="5 9" id="KW-0863">Zinc-finger</keyword>
<dbReference type="SUPFAM" id="SSF52058">
    <property type="entry name" value="L domain-like"/>
    <property type="match status" value="1"/>
</dbReference>
<dbReference type="Gene3D" id="1.10.10.10">
    <property type="entry name" value="Winged helix-like DNA-binding domain superfamily/Winged helix DNA-binding domain"/>
    <property type="match status" value="1"/>
</dbReference>
<dbReference type="EnsemblPlants" id="QL10p062237:mrna">
    <property type="protein sequence ID" value="QL10p062237:mrna"/>
    <property type="gene ID" value="QL10p062237"/>
</dbReference>
<dbReference type="InParanoid" id="A0A7N2MUI2"/>
<dbReference type="FunFam" id="3.40.50.300:FF:001091">
    <property type="entry name" value="Probable disease resistance protein At1g61300"/>
    <property type="match status" value="1"/>
</dbReference>
<accession>A0A7N2MUI2</accession>
<evidence type="ECO:0000256" key="2">
    <source>
        <dbReference type="ARBA" id="ARBA00022723"/>
    </source>
</evidence>
<keyword evidence="3" id="KW-0677">Repeat</keyword>
<dbReference type="Gene3D" id="3.80.10.10">
    <property type="entry name" value="Ribonuclease Inhibitor"/>
    <property type="match status" value="4"/>
</dbReference>
<keyword evidence="4" id="KW-0547">Nucleotide-binding</keyword>
<dbReference type="Gene3D" id="3.40.50.300">
    <property type="entry name" value="P-loop containing nucleotide triphosphate hydrolases"/>
    <property type="match status" value="1"/>
</dbReference>
<keyword evidence="1" id="KW-0433">Leucine-rich repeat</keyword>
<evidence type="ECO:0000256" key="1">
    <source>
        <dbReference type="ARBA" id="ARBA00022614"/>
    </source>
</evidence>
<dbReference type="PROSITE" id="PS50808">
    <property type="entry name" value="ZF_BED"/>
    <property type="match status" value="1"/>
</dbReference>
<reference evidence="11" key="2">
    <citation type="submission" date="2021-01" db="UniProtKB">
        <authorList>
            <consortium name="EnsemblPlants"/>
        </authorList>
    </citation>
    <scope>IDENTIFICATION</scope>
</reference>
<dbReference type="GO" id="GO:0003677">
    <property type="term" value="F:DNA binding"/>
    <property type="evidence" value="ECO:0007669"/>
    <property type="project" value="InterPro"/>
</dbReference>
<dbReference type="InterPro" id="IPR002182">
    <property type="entry name" value="NB-ARC"/>
</dbReference>
<dbReference type="SUPFAM" id="SSF52540">
    <property type="entry name" value="P-loop containing nucleoside triphosphate hydrolases"/>
    <property type="match status" value="1"/>
</dbReference>
<dbReference type="PANTHER" id="PTHR36766">
    <property type="entry name" value="PLANT BROAD-SPECTRUM MILDEW RESISTANCE PROTEIN RPW8"/>
    <property type="match status" value="1"/>
</dbReference>
<dbReference type="GO" id="GO:0008270">
    <property type="term" value="F:zinc ion binding"/>
    <property type="evidence" value="ECO:0007669"/>
    <property type="project" value="UniProtKB-KW"/>
</dbReference>
<dbReference type="InterPro" id="IPR058922">
    <property type="entry name" value="WHD_DRP"/>
</dbReference>
<dbReference type="FunFam" id="1.10.10.10:FF:000322">
    <property type="entry name" value="Probable disease resistance protein At1g63360"/>
    <property type="match status" value="1"/>
</dbReference>
<dbReference type="GO" id="GO:0051707">
    <property type="term" value="P:response to other organism"/>
    <property type="evidence" value="ECO:0007669"/>
    <property type="project" value="UniProtKB-ARBA"/>
</dbReference>
<dbReference type="Pfam" id="PF23559">
    <property type="entry name" value="WHD_DRP"/>
    <property type="match status" value="1"/>
</dbReference>
<dbReference type="GO" id="GO:0043531">
    <property type="term" value="F:ADP binding"/>
    <property type="evidence" value="ECO:0007669"/>
    <property type="project" value="InterPro"/>
</dbReference>
<dbReference type="GO" id="GO:0005524">
    <property type="term" value="F:ATP binding"/>
    <property type="evidence" value="ECO:0007669"/>
    <property type="project" value="UniProtKB-KW"/>
</dbReference>
<evidence type="ECO:0000259" key="10">
    <source>
        <dbReference type="PROSITE" id="PS50808"/>
    </source>
</evidence>
<protein>
    <recommendedName>
        <fullName evidence="10">BED-type domain-containing protein</fullName>
    </recommendedName>
</protein>
<dbReference type="InterPro" id="IPR041118">
    <property type="entry name" value="Rx_N"/>
</dbReference>
<dbReference type="EMBL" id="LRBV02000010">
    <property type="status" value="NOT_ANNOTATED_CDS"/>
    <property type="molecule type" value="Genomic_DNA"/>
</dbReference>
<evidence type="ECO:0000256" key="7">
    <source>
        <dbReference type="ARBA" id="ARBA00022833"/>
    </source>
</evidence>
<sequence>MGRKTDQFWGYVEKLPNCRFKCTFCDSEFCGGASRIKAHLAGLQGHGIAVCKRVSQDVQAQAKGWITTSKKLKSASTSVNAKEVADEEVMEWNAYEEDMGLILTGKKHKIGSTSINAEEGVEAEDNGWIATNKKLRSASTSVNAKEGVEAEDKGWIATNKKLRSASTPVNAKERIILSIKKGKNFTENKEEYMAEIIIDDIVDRLVANVISLFTVKIDFEKIDFEWEFNEDLKNLLFTLLKIRVVLHDAQERQLSDDSLKTWLVELRDRVYNADDVLDTLCYEFSFKVQFHNQNMDKVNFKLCNLEEVKTIKQSLDKIRVELVDSITKISLEKNIGSFQDEEKEDVVGRKFDVVDITKLIITSGNKQVISILPIVGMGGLGKTTLAKLVFDHEAVKKNFDVRAWVHVSKNFNVEGILREILKSLDEESIGFEADEIEQILQELRKKMQRKKYILVLDDVWNGAIDKWGDFRRLLEGINSNLGNKIIVTTRDDNVAQNIMTLPPWHLGKLSKDDCWDIFKKRAYANEGISLPLDFEAIGMEIAKRCRGLPLAARALGTTMFFKRDINDWLSIQNNEIWDLLGGDNSDVFPLLKLSFDHFPTLYLKRCFAYCAIFPEGCEMRKDELIQHWMAEGFLEPPRERSMEMEDIGNMYFNILLATSFFVTAKKDAYGNIISCKMHDLVHDLALAISRFETMIVEGDFAGNVSRVQHFVARSDGKTMPTPRISFTGDGFPKLRTSILENADFDDMLPNLKCLRVLKLSGDNIIKLPDSMEHLIHLRLLHISHTKIEIFPNSITMLYNLQTLRIKDCSYLKELPKDLSSLINLRHIYLDGVYIERTPKDLGQLTSLQTLQFFTVNPDAGCRIEELKHLNKLKGELDIYNLEHVRDKEEAKRANIIEKTKLYKLGFHWDIDSNREDRYDSEEILLAEKYNDEAVLEGLQPHQNLKSLSITGFKGEKFSSWMLTGRDARDGFLFGSLVDITLRLCSKCEQIPPLGHLPCLRVLKIQGMYSVTSIGTQFYGDGDHSIFFPSLRRLELEQMTSLEEWKEAEEITTESKVFPCLKELTIAECYKLVSAPSHFPSLEKLQISKIRSPPFKNITSKLTTLRSLNIYDISELDFLPMQLFQNNMILKDLKIRKCVDLLSILPQQYVMPLCTSLQSLYVENCENLSYLPVLLSLEELVVYDCPNLEYLEGVRHLVNNLCGIEDVLSTRLLSCSSLSIRDCPNLTSIPDLQDFHFLTKLEIINCRKLRCLPTGLSKRLNSLSIGGFCEEIPDLQDFHFLTKLEIINCRKLRCLPTGLSKCLKSLSIGGFCEELEAFPSFHSISHLQTSLEDLTLIGWAKPSSLPNEIQHFTVLRSLEIRDFDGMKALPKWLGNLSSLQKLRIDNCKILMNLISIPDLRELHSFIELVIKKCPMLTCLPEGLFDCLSGLKSLGIGGFCEELDAFPIPRSVQHLHVSLKRLRLYGWAKLNYLPGEIKSFKVLKELHINGFDGIETLPEWLGNLSSLQKLSLGSCKNLMYLPTIALRRLTKLERLEIIDCPKLNEYFQRNSTLPITQDPS</sequence>
<dbReference type="Pfam" id="PF00931">
    <property type="entry name" value="NB-ARC"/>
    <property type="match status" value="1"/>
</dbReference>
<keyword evidence="7" id="KW-0862">Zinc</keyword>
<keyword evidence="2" id="KW-0479">Metal-binding</keyword>
<dbReference type="InterPro" id="IPR003656">
    <property type="entry name" value="Znf_BED"/>
</dbReference>
<dbReference type="PRINTS" id="PR00364">
    <property type="entry name" value="DISEASERSIST"/>
</dbReference>
<evidence type="ECO:0000313" key="11">
    <source>
        <dbReference type="EnsemblPlants" id="QL10p062237:mrna"/>
    </source>
</evidence>
<dbReference type="Pfam" id="PF18052">
    <property type="entry name" value="Rx_N"/>
    <property type="match status" value="1"/>
</dbReference>
<evidence type="ECO:0000313" key="12">
    <source>
        <dbReference type="Proteomes" id="UP000594261"/>
    </source>
</evidence>
<dbReference type="InterPro" id="IPR056789">
    <property type="entry name" value="LRR_R13L1-DRL21"/>
</dbReference>
<evidence type="ECO:0000256" key="6">
    <source>
        <dbReference type="ARBA" id="ARBA00022821"/>
    </source>
</evidence>
<evidence type="ECO:0000256" key="9">
    <source>
        <dbReference type="PROSITE-ProRule" id="PRU00027"/>
    </source>
</evidence>
<evidence type="ECO:0000256" key="5">
    <source>
        <dbReference type="ARBA" id="ARBA00022771"/>
    </source>
</evidence>
<dbReference type="Gene3D" id="1.10.8.430">
    <property type="entry name" value="Helical domain of apoptotic protease-activating factors"/>
    <property type="match status" value="1"/>
</dbReference>
<dbReference type="InterPro" id="IPR036388">
    <property type="entry name" value="WH-like_DNA-bd_sf"/>
</dbReference>
<organism evidence="11 12">
    <name type="scientific">Quercus lobata</name>
    <name type="common">Valley oak</name>
    <dbReference type="NCBI Taxonomy" id="97700"/>
    <lineage>
        <taxon>Eukaryota</taxon>
        <taxon>Viridiplantae</taxon>
        <taxon>Streptophyta</taxon>
        <taxon>Embryophyta</taxon>
        <taxon>Tracheophyta</taxon>
        <taxon>Spermatophyta</taxon>
        <taxon>Magnoliopsida</taxon>
        <taxon>eudicotyledons</taxon>
        <taxon>Gunneridae</taxon>
        <taxon>Pentapetalae</taxon>
        <taxon>rosids</taxon>
        <taxon>fabids</taxon>
        <taxon>Fagales</taxon>
        <taxon>Fagaceae</taxon>
        <taxon>Quercus</taxon>
    </lineage>
</organism>
<dbReference type="InterPro" id="IPR032675">
    <property type="entry name" value="LRR_dom_sf"/>
</dbReference>
<name>A0A7N2MUI2_QUELO</name>
<dbReference type="PANTHER" id="PTHR36766:SF70">
    <property type="entry name" value="DISEASE RESISTANCE PROTEIN RGA4"/>
    <property type="match status" value="1"/>
</dbReference>
<feature type="domain" description="BED-type" evidence="10">
    <location>
        <begin position="3"/>
        <end position="58"/>
    </location>
</feature>
<proteinExistence type="predicted"/>
<dbReference type="GO" id="GO:0006952">
    <property type="term" value="P:defense response"/>
    <property type="evidence" value="ECO:0007669"/>
    <property type="project" value="UniProtKB-KW"/>
</dbReference>
<dbReference type="Pfam" id="PF25019">
    <property type="entry name" value="LRR_R13L1-DRL21"/>
    <property type="match status" value="2"/>
</dbReference>
<dbReference type="InterPro" id="IPR027417">
    <property type="entry name" value="P-loop_NTPase"/>
</dbReference>